<dbReference type="OrthoDB" id="3353407at2759"/>
<dbReference type="STRING" id="229535.A0A0M8P555"/>
<evidence type="ECO:0008006" key="3">
    <source>
        <dbReference type="Google" id="ProtNLM"/>
    </source>
</evidence>
<gene>
    <name evidence="1" type="ORF">ACN38_g8531</name>
</gene>
<reference evidence="1 2" key="1">
    <citation type="submission" date="2015-08" db="EMBL/GenBank/DDBJ databases">
        <title>Genome sequencing of Penicillium nordicum.</title>
        <authorList>
            <person name="Nguyen H.D."/>
            <person name="Seifert K.A."/>
        </authorList>
    </citation>
    <scope>NUCLEOTIDE SEQUENCE [LARGE SCALE GENOMIC DNA]</scope>
    <source>
        <strain evidence="1 2">DAOMC 185683</strain>
    </source>
</reference>
<dbReference type="EMBL" id="LHQQ01000157">
    <property type="protein sequence ID" value="KOS40610.1"/>
    <property type="molecule type" value="Genomic_DNA"/>
</dbReference>
<name>A0A0M8P555_9EURO</name>
<dbReference type="PANTHER" id="PTHR36205:SF4">
    <property type="match status" value="1"/>
</dbReference>
<sequence length="774" mass="89834">MFCGILPKYFPFYLTTHTTHTTHILWLPKPKDAILYLAPKLSLVMKLLTRNRTPSPFYTRSAVSPWDCRWTWWTWLRWLGYFACLVTVIQISSYLFGYPETNLMTVYDSLRGPGILRPGQYHANAGVWDKVTDEDSPEPDALGIAHDRRDKRFYQGGTLTLTSIESVNASHPVPLIYDPYPAYNSREWKKQFHGKFQPCLGPRGRYLNRRSAEDMVQVYKGQQAEFPAPRFGSHEALGLDDNVCTDRYSRFGAYGYDDDGEDEVPGFTRPPAVPWCEVDWDRLQNLCLERNADRYESIETANSSNPSPLAFDLPQEPHKIQESPVAASGVKRFHPRSAVLIRAWNGLNWKPHHREYIRALIMELSLHSGGEYQIYLLCHVKENEMPIFSDIKTINRLRNAIPKEFRNMTLFFNNKLLEAWYPKIEEHSPQLQHHQPLQVFSQLYPHYDYYWQLEMDGRHTGHIYHFLERAVSFAREQPRKYLWERNAYFYTPGAHGNWSEFTQMVDKSLSDRSNRTIWGPVSGTGIRSLGPDPPVPFPDQDNYTWGVGEEADFITFLPIFNPHETQWTYPDKIWNFRHGPWTPRRAAVITMGRYSKRLLDLVHHAQATKGLGLASEMTGASWALFHGLKAVHVPHPIYADGLWTPRELARIYNPGPPENVNGGPDSIWNFDHMFDHIMYRLSYMFTTHSGEDLYRRWLGYRTAEHEGGKLISEDHYGRHCFPSMFLHTIKNTAQVMGCLLLEVIWRLVTYNSLPYKDSPTPKLAAKRSANSLPN</sequence>
<dbReference type="Proteomes" id="UP000037696">
    <property type="component" value="Unassembled WGS sequence"/>
</dbReference>
<protein>
    <recommendedName>
        <fullName evidence="3">Glycosyl transferase CAP10 domain-containing protein</fullName>
    </recommendedName>
</protein>
<comment type="caution">
    <text evidence="1">The sequence shown here is derived from an EMBL/GenBank/DDBJ whole genome shotgun (WGS) entry which is preliminary data.</text>
</comment>
<accession>A0A0M8P555</accession>
<keyword evidence="2" id="KW-1185">Reference proteome</keyword>
<proteinExistence type="predicted"/>
<organism evidence="1 2">
    <name type="scientific">Penicillium nordicum</name>
    <dbReference type="NCBI Taxonomy" id="229535"/>
    <lineage>
        <taxon>Eukaryota</taxon>
        <taxon>Fungi</taxon>
        <taxon>Dikarya</taxon>
        <taxon>Ascomycota</taxon>
        <taxon>Pezizomycotina</taxon>
        <taxon>Eurotiomycetes</taxon>
        <taxon>Eurotiomycetidae</taxon>
        <taxon>Eurotiales</taxon>
        <taxon>Aspergillaceae</taxon>
        <taxon>Penicillium</taxon>
    </lineage>
</organism>
<dbReference type="AlphaFoldDB" id="A0A0M8P555"/>
<evidence type="ECO:0000313" key="2">
    <source>
        <dbReference type="Proteomes" id="UP000037696"/>
    </source>
</evidence>
<dbReference type="PANTHER" id="PTHR36205">
    <property type="entry name" value="CHROMOSOME 19, WHOLE GENOME SHOTGUN SEQUENCE"/>
    <property type="match status" value="1"/>
</dbReference>
<dbReference type="Pfam" id="PF11885">
    <property type="entry name" value="DUF3405"/>
    <property type="match status" value="1"/>
</dbReference>
<evidence type="ECO:0000313" key="1">
    <source>
        <dbReference type="EMBL" id="KOS40610.1"/>
    </source>
</evidence>
<dbReference type="InterPro" id="IPR021822">
    <property type="entry name" value="DUF3405"/>
</dbReference>